<protein>
    <submittedName>
        <fullName evidence="1">Uncharacterized protein</fullName>
    </submittedName>
</protein>
<evidence type="ECO:0000313" key="2">
    <source>
        <dbReference type="Proteomes" id="UP000220353"/>
    </source>
</evidence>
<accession>A0A2A6LS88</accession>
<evidence type="ECO:0000313" key="1">
    <source>
        <dbReference type="EMBL" id="PDT45464.1"/>
    </source>
</evidence>
<dbReference type="Proteomes" id="UP000220353">
    <property type="component" value="Unassembled WGS sequence"/>
</dbReference>
<dbReference type="AlphaFoldDB" id="A0A2A6LS88"/>
<comment type="caution">
    <text evidence="1">The sequence shown here is derived from an EMBL/GenBank/DDBJ whole genome shotgun (WGS) entry which is preliminary data.</text>
</comment>
<gene>
    <name evidence="1" type="ORF">CO661_23510</name>
</gene>
<reference evidence="1 2" key="1">
    <citation type="submission" date="2017-09" db="EMBL/GenBank/DDBJ databases">
        <title>Comparative genomics of rhizobia isolated from Phaseolus vulgaris in China.</title>
        <authorList>
            <person name="Tong W."/>
        </authorList>
    </citation>
    <scope>NUCLEOTIDE SEQUENCE [LARGE SCALE GENOMIC DNA]</scope>
    <source>
        <strain evidence="1 2">PCH1</strain>
    </source>
</reference>
<dbReference type="RefSeq" id="WP_037394680.1">
    <property type="nucleotide sequence ID" value="NZ_CP187422.1"/>
</dbReference>
<proteinExistence type="predicted"/>
<sequence length="66" mass="7827">MALRPPWASFFEISTWRRKILKIEAIAFTESKHKAVWLERCHGRERRGIQMFNDVERLLANDADAL</sequence>
<organism evidence="1 2">
    <name type="scientific">Rhizobium fredii</name>
    <name type="common">Sinorhizobium fredii</name>
    <dbReference type="NCBI Taxonomy" id="380"/>
    <lineage>
        <taxon>Bacteria</taxon>
        <taxon>Pseudomonadati</taxon>
        <taxon>Pseudomonadota</taxon>
        <taxon>Alphaproteobacteria</taxon>
        <taxon>Hyphomicrobiales</taxon>
        <taxon>Rhizobiaceae</taxon>
        <taxon>Sinorhizobium/Ensifer group</taxon>
        <taxon>Sinorhizobium</taxon>
    </lineage>
</organism>
<dbReference type="GeneID" id="63509991"/>
<dbReference type="EMBL" id="NWTC01000021">
    <property type="protein sequence ID" value="PDT45464.1"/>
    <property type="molecule type" value="Genomic_DNA"/>
</dbReference>
<name>A0A2A6LS88_RHIFR</name>